<name>A0AA37GZP8_9PEZI</name>
<reference evidence="2 3" key="1">
    <citation type="submission" date="2021-07" db="EMBL/GenBank/DDBJ databases">
        <title>Genome data of Colletotrichum spaethianum.</title>
        <authorList>
            <person name="Utami Y.D."/>
            <person name="Hiruma K."/>
        </authorList>
    </citation>
    <scope>NUCLEOTIDE SEQUENCE [LARGE SCALE GENOMIC DNA]</scope>
    <source>
        <strain evidence="2 3">MAFF 242679</strain>
    </source>
</reference>
<dbReference type="Proteomes" id="UP001055172">
    <property type="component" value="Unassembled WGS sequence"/>
</dbReference>
<dbReference type="EMBL" id="BPPX01000040">
    <property type="protein sequence ID" value="GJC89316.1"/>
    <property type="molecule type" value="Genomic_DNA"/>
</dbReference>
<sequence length="90" mass="9831">MCIDQIMMEDVVEKEEEAAAKGKIKKRIVIYYDIKLSNGGEIEQYRGLSAPRTGPRSTLLSGPAPEPTSALSILRSTTADIWNMSTGSLT</sequence>
<keyword evidence="3" id="KW-1185">Reference proteome</keyword>
<organism evidence="2 3">
    <name type="scientific">Colletotrichum liriopes</name>
    <dbReference type="NCBI Taxonomy" id="708192"/>
    <lineage>
        <taxon>Eukaryota</taxon>
        <taxon>Fungi</taxon>
        <taxon>Dikarya</taxon>
        <taxon>Ascomycota</taxon>
        <taxon>Pezizomycotina</taxon>
        <taxon>Sordariomycetes</taxon>
        <taxon>Hypocreomycetidae</taxon>
        <taxon>Glomerellales</taxon>
        <taxon>Glomerellaceae</taxon>
        <taxon>Colletotrichum</taxon>
        <taxon>Colletotrichum spaethianum species complex</taxon>
    </lineage>
</organism>
<evidence type="ECO:0000313" key="3">
    <source>
        <dbReference type="Proteomes" id="UP001055172"/>
    </source>
</evidence>
<feature type="region of interest" description="Disordered" evidence="1">
    <location>
        <begin position="46"/>
        <end position="68"/>
    </location>
</feature>
<accession>A0AA37GZP8</accession>
<evidence type="ECO:0000313" key="2">
    <source>
        <dbReference type="EMBL" id="GJC89316.1"/>
    </source>
</evidence>
<dbReference type="AlphaFoldDB" id="A0AA37GZP8"/>
<gene>
    <name evidence="2" type="ORF">ColLi_12154</name>
</gene>
<protein>
    <submittedName>
        <fullName evidence="2">Uncharacterized protein</fullName>
    </submittedName>
</protein>
<evidence type="ECO:0000256" key="1">
    <source>
        <dbReference type="SAM" id="MobiDB-lite"/>
    </source>
</evidence>
<comment type="caution">
    <text evidence="2">The sequence shown here is derived from an EMBL/GenBank/DDBJ whole genome shotgun (WGS) entry which is preliminary data.</text>
</comment>
<proteinExistence type="predicted"/>